<dbReference type="GO" id="GO:0046872">
    <property type="term" value="F:metal ion binding"/>
    <property type="evidence" value="ECO:0007669"/>
    <property type="project" value="UniProtKB-KW"/>
</dbReference>
<dbReference type="PANTHER" id="PTHR11841:SF1">
    <property type="entry name" value="REELIN"/>
    <property type="match status" value="1"/>
</dbReference>
<dbReference type="EMBL" id="JABXBU010002230">
    <property type="protein sequence ID" value="KAF8766781.1"/>
    <property type="molecule type" value="Genomic_DNA"/>
</dbReference>
<evidence type="ECO:0000256" key="11">
    <source>
        <dbReference type="ARBA" id="ARBA00022889"/>
    </source>
</evidence>
<sequence>MCSGHGRCIEGSCVCDPGFFGKSCVPQDKLKNKMIKKFESPEELVKGNFDISGGSVMPADEGCGPIGSGSAVYFYQVRPTCSSIQQNPSGMIDRFDDSPEFPGKSGKFLEVSLGLGLGSVQNTATCRRPLDRRENVFVQFSTDHGLTWQTLRELDYEIFSLKPTSVELPLFKEAKSSATSFRWWQPLNKRGKENAQWAIDNVQVLGNHKNAKGFQDNFNPIVVENWFLTQHGTPRAGCAAAGRALTFAADHTEEHYAETWDFEIHPASFLQYDINLGCGYHINPFSVRLEFSLDKGRSWSLVASPCMPPDVGCTSYSTGTVHSSDQYRNWTRVTVYLPQRALSPSTRFRWIEVMRHSGHAWALDNVYLGDGCPWMCSGHGYCVGTKCVCDTGFKPPFCVPEDPLPCELRDTFDVVSSNKTAWPEIYGGEISSRCGVLVSGTALVFYKEGMRMAVTQDLDLTAAQYIQFTLKYGCQGSVPPTVTRGNGILIQYSNNGELLGIY</sequence>
<gene>
    <name evidence="16" type="ORF">HNY73_019812</name>
</gene>
<comment type="similarity">
    <text evidence="12">Belongs to the reelin family.</text>
</comment>
<dbReference type="AlphaFoldDB" id="A0A8T0E8I6"/>
<evidence type="ECO:0000256" key="1">
    <source>
        <dbReference type="ARBA" id="ARBA00004498"/>
    </source>
</evidence>
<comment type="subunit">
    <text evidence="14">Oligomer of disulfide-linked homodimers.</text>
</comment>
<dbReference type="Gene3D" id="2.10.25.10">
    <property type="entry name" value="Laminin"/>
    <property type="match status" value="1"/>
</dbReference>
<evidence type="ECO:0000256" key="4">
    <source>
        <dbReference type="ARBA" id="ARBA00022530"/>
    </source>
</evidence>
<evidence type="ECO:0000256" key="3">
    <source>
        <dbReference type="ARBA" id="ARBA00022525"/>
    </source>
</evidence>
<reference evidence="16" key="2">
    <citation type="submission" date="2020-06" db="EMBL/GenBank/DDBJ databases">
        <authorList>
            <person name="Sheffer M."/>
        </authorList>
    </citation>
    <scope>NUCLEOTIDE SEQUENCE</scope>
</reference>
<evidence type="ECO:0000313" key="17">
    <source>
        <dbReference type="Proteomes" id="UP000807504"/>
    </source>
</evidence>
<comment type="caution">
    <text evidence="16">The sequence shown here is derived from an EMBL/GenBank/DDBJ whole genome shotgun (WGS) entry which is preliminary data.</text>
</comment>
<keyword evidence="8" id="KW-0720">Serine protease</keyword>
<evidence type="ECO:0000256" key="6">
    <source>
        <dbReference type="ARBA" id="ARBA00022723"/>
    </source>
</evidence>
<reference evidence="16" key="1">
    <citation type="journal article" date="2020" name="bioRxiv">
        <title>Chromosome-level reference genome of the European wasp spider Argiope bruennichi: a resource for studies on range expansion and evolutionary adaptation.</title>
        <authorList>
            <person name="Sheffer M.M."/>
            <person name="Hoppe A."/>
            <person name="Krehenwinkel H."/>
            <person name="Uhl G."/>
            <person name="Kuss A.W."/>
            <person name="Jensen L."/>
            <person name="Jensen C."/>
            <person name="Gillespie R.G."/>
            <person name="Hoff K.J."/>
            <person name="Prost S."/>
        </authorList>
    </citation>
    <scope>NUCLEOTIDE SEQUENCE</scope>
</reference>
<dbReference type="Pfam" id="PF21471">
    <property type="entry name" value="Reelin_subrepeat-B"/>
    <property type="match status" value="3"/>
</dbReference>
<evidence type="ECO:0000256" key="5">
    <source>
        <dbReference type="ARBA" id="ARBA00022670"/>
    </source>
</evidence>
<dbReference type="GO" id="GO:0006508">
    <property type="term" value="P:proteolysis"/>
    <property type="evidence" value="ECO:0007669"/>
    <property type="project" value="UniProtKB-KW"/>
</dbReference>
<protein>
    <recommendedName>
        <fullName evidence="13">Reelin</fullName>
    </recommendedName>
</protein>
<dbReference type="InterPro" id="IPR036278">
    <property type="entry name" value="Sialidase_sf"/>
</dbReference>
<keyword evidence="5" id="KW-0645">Protease</keyword>
<organism evidence="16 17">
    <name type="scientific">Argiope bruennichi</name>
    <name type="common">Wasp spider</name>
    <name type="synonym">Aranea bruennichi</name>
    <dbReference type="NCBI Taxonomy" id="94029"/>
    <lineage>
        <taxon>Eukaryota</taxon>
        <taxon>Metazoa</taxon>
        <taxon>Ecdysozoa</taxon>
        <taxon>Arthropoda</taxon>
        <taxon>Chelicerata</taxon>
        <taxon>Arachnida</taxon>
        <taxon>Araneae</taxon>
        <taxon>Araneomorphae</taxon>
        <taxon>Entelegynae</taxon>
        <taxon>Araneoidea</taxon>
        <taxon>Araneidae</taxon>
        <taxon>Argiope</taxon>
    </lineage>
</organism>
<evidence type="ECO:0000256" key="15">
    <source>
        <dbReference type="ARBA" id="ARBA00046064"/>
    </source>
</evidence>
<dbReference type="GO" id="GO:0008236">
    <property type="term" value="F:serine-type peptidase activity"/>
    <property type="evidence" value="ECO:0007669"/>
    <property type="project" value="UniProtKB-KW"/>
</dbReference>
<dbReference type="InterPro" id="IPR049419">
    <property type="entry name" value="Reelin_subrepeat-B"/>
</dbReference>
<dbReference type="CDD" id="cd00054">
    <property type="entry name" value="EGF_CA"/>
    <property type="match status" value="1"/>
</dbReference>
<dbReference type="SUPFAM" id="SSF50939">
    <property type="entry name" value="Sialidases"/>
    <property type="match status" value="1"/>
</dbReference>
<keyword evidence="3" id="KW-0964">Secreted</keyword>
<evidence type="ECO:0000256" key="8">
    <source>
        <dbReference type="ARBA" id="ARBA00022825"/>
    </source>
</evidence>
<evidence type="ECO:0000256" key="13">
    <source>
        <dbReference type="ARBA" id="ARBA00023900"/>
    </source>
</evidence>
<dbReference type="SUPFAM" id="SSF57196">
    <property type="entry name" value="EGF/Laminin"/>
    <property type="match status" value="1"/>
</dbReference>
<keyword evidence="4" id="KW-0272">Extracellular matrix</keyword>
<accession>A0A8T0E8I6</accession>
<dbReference type="GO" id="GO:0007417">
    <property type="term" value="P:central nervous system development"/>
    <property type="evidence" value="ECO:0007669"/>
    <property type="project" value="InterPro"/>
</dbReference>
<dbReference type="GO" id="GO:0070325">
    <property type="term" value="F:lipoprotein particle receptor binding"/>
    <property type="evidence" value="ECO:0007669"/>
    <property type="project" value="InterPro"/>
</dbReference>
<comment type="function">
    <text evidence="15">Extracellular matrix serine protease secreted by pioneer neurons that plays a role in layering of neurons in the cerebral cortex and cerebellum by coordinating cell positioning during neurodevelopment. Regulates microtubule function in neurons and neuronal migration. Binding to the extracellular domains of lipoprotein receptors VLDLR and LRP8/APOER2 induces tyrosine phosphorylation of DAB1 and modulation of TAU phosphorylation. Affects migration of sympathetic preganglionic neurons in the spinal cord, where it seems to act as a barrier to neuronal migration. Enzymatic activity is important for the modulation of cell adhesion.</text>
</comment>
<keyword evidence="10" id="KW-0106">Calcium</keyword>
<name>A0A8T0E8I6_ARGBR</name>
<keyword evidence="17" id="KW-1185">Reference proteome</keyword>
<dbReference type="InterPro" id="IPR034968">
    <property type="entry name" value="Reelin"/>
</dbReference>
<dbReference type="GO" id="GO:0007155">
    <property type="term" value="P:cell adhesion"/>
    <property type="evidence" value="ECO:0007669"/>
    <property type="project" value="UniProtKB-KW"/>
</dbReference>
<evidence type="ECO:0000313" key="16">
    <source>
        <dbReference type="EMBL" id="KAF8766781.1"/>
    </source>
</evidence>
<dbReference type="Gene3D" id="2.60.120.260">
    <property type="entry name" value="Galactose-binding domain-like"/>
    <property type="match status" value="3"/>
</dbReference>
<evidence type="ECO:0000256" key="12">
    <source>
        <dbReference type="ARBA" id="ARBA00023773"/>
    </source>
</evidence>
<keyword evidence="2" id="KW-0217">Developmental protein</keyword>
<dbReference type="Proteomes" id="UP000807504">
    <property type="component" value="Unassembled WGS sequence"/>
</dbReference>
<keyword evidence="9" id="KW-0862">Zinc</keyword>
<keyword evidence="6" id="KW-0479">Metal-binding</keyword>
<dbReference type="FunFam" id="2.60.120.260:FF:000003">
    <property type="entry name" value="Reelin"/>
    <property type="match status" value="1"/>
</dbReference>
<dbReference type="GO" id="GO:0001764">
    <property type="term" value="P:neuron migration"/>
    <property type="evidence" value="ECO:0007669"/>
    <property type="project" value="InterPro"/>
</dbReference>
<keyword evidence="7" id="KW-0378">Hydrolase</keyword>
<evidence type="ECO:0000256" key="10">
    <source>
        <dbReference type="ARBA" id="ARBA00022837"/>
    </source>
</evidence>
<comment type="subcellular location">
    <subcellularLocation>
        <location evidence="1">Secreted</location>
        <location evidence="1">Extracellular space</location>
        <location evidence="1">Extracellular matrix</location>
    </subcellularLocation>
</comment>
<keyword evidence="11" id="KW-0130">Cell adhesion</keyword>
<proteinExistence type="inferred from homology"/>
<dbReference type="Pfam" id="PF23106">
    <property type="entry name" value="EGF_Teneurin"/>
    <property type="match status" value="1"/>
</dbReference>
<evidence type="ECO:0000256" key="9">
    <source>
        <dbReference type="ARBA" id="ARBA00022833"/>
    </source>
</evidence>
<evidence type="ECO:0000256" key="7">
    <source>
        <dbReference type="ARBA" id="ARBA00022801"/>
    </source>
</evidence>
<evidence type="ECO:0000256" key="14">
    <source>
        <dbReference type="ARBA" id="ARBA00044961"/>
    </source>
</evidence>
<evidence type="ECO:0000256" key="2">
    <source>
        <dbReference type="ARBA" id="ARBA00022473"/>
    </source>
</evidence>
<dbReference type="PANTHER" id="PTHR11841">
    <property type="entry name" value="REELIN"/>
    <property type="match status" value="1"/>
</dbReference>